<keyword evidence="3" id="KW-1185">Reference proteome</keyword>
<sequence>MVFRRPKRVNTKRLPDTTDEDTEEDNKAQTNGQALLTAIFTQNGVSAEEHAEAAAFLAWKLSTDKDIPKSARKPPVYLQSLVAAWETRSQARKDFDLTICQKMEGRLRYDADLVYTEKGNFGLTNKGEAEEGMAIALVGGSRYLTLLRERKDDSQERWYEKVGDPLRGGYHTLY</sequence>
<dbReference type="EMBL" id="KB707256">
    <property type="protein sequence ID" value="EMR63213.1"/>
    <property type="molecule type" value="Genomic_DNA"/>
</dbReference>
<proteinExistence type="predicted"/>
<dbReference type="OrthoDB" id="426293at2759"/>
<evidence type="ECO:0000313" key="3">
    <source>
        <dbReference type="Proteomes" id="UP000012174"/>
    </source>
</evidence>
<evidence type="ECO:0000313" key="2">
    <source>
        <dbReference type="EMBL" id="EMR63213.1"/>
    </source>
</evidence>
<evidence type="ECO:0000256" key="1">
    <source>
        <dbReference type="SAM" id="MobiDB-lite"/>
    </source>
</evidence>
<feature type="region of interest" description="Disordered" evidence="1">
    <location>
        <begin position="1"/>
        <end position="28"/>
    </location>
</feature>
<dbReference type="KEGG" id="ela:UCREL1_9834"/>
<dbReference type="eggNOG" id="ENOG502TFV4">
    <property type="taxonomic scope" value="Eukaryota"/>
</dbReference>
<reference evidence="3" key="1">
    <citation type="journal article" date="2013" name="Genome Announc.">
        <title>Draft genome sequence of the grapevine dieback fungus Eutypa lata UCR-EL1.</title>
        <authorList>
            <person name="Blanco-Ulate B."/>
            <person name="Rolshausen P.E."/>
            <person name="Cantu D."/>
        </authorList>
    </citation>
    <scope>NUCLEOTIDE SEQUENCE [LARGE SCALE GENOMIC DNA]</scope>
    <source>
        <strain evidence="3">UCR-EL1</strain>
    </source>
</reference>
<gene>
    <name evidence="2" type="ORF">UCREL1_9834</name>
</gene>
<name>M7SG43_EUTLA</name>
<feature type="compositionally biased region" description="Basic residues" evidence="1">
    <location>
        <begin position="1"/>
        <end position="11"/>
    </location>
</feature>
<dbReference type="AlphaFoldDB" id="M7SG43"/>
<accession>M7SG43</accession>
<dbReference type="Proteomes" id="UP000012174">
    <property type="component" value="Unassembled WGS sequence"/>
</dbReference>
<dbReference type="HOGENOM" id="CLU_1540043_0_0_1"/>
<organism evidence="2 3">
    <name type="scientific">Eutypa lata (strain UCR-EL1)</name>
    <name type="common">Grapevine dieback disease fungus</name>
    <name type="synonym">Eutypa armeniacae</name>
    <dbReference type="NCBI Taxonomy" id="1287681"/>
    <lineage>
        <taxon>Eukaryota</taxon>
        <taxon>Fungi</taxon>
        <taxon>Dikarya</taxon>
        <taxon>Ascomycota</taxon>
        <taxon>Pezizomycotina</taxon>
        <taxon>Sordariomycetes</taxon>
        <taxon>Xylariomycetidae</taxon>
        <taxon>Xylariales</taxon>
        <taxon>Diatrypaceae</taxon>
        <taxon>Eutypa</taxon>
    </lineage>
</organism>
<protein>
    <submittedName>
        <fullName evidence="2">Uncharacterized protein</fullName>
    </submittedName>
</protein>